<dbReference type="Pfam" id="PF19300">
    <property type="entry name" value="BPD_transp_1_N"/>
    <property type="match status" value="1"/>
</dbReference>
<feature type="domain" description="ABC transmembrane type-1" evidence="8">
    <location>
        <begin position="96"/>
        <end position="305"/>
    </location>
</feature>
<evidence type="ECO:0000313" key="9">
    <source>
        <dbReference type="EMBL" id="GHO91372.1"/>
    </source>
</evidence>
<evidence type="ECO:0000256" key="1">
    <source>
        <dbReference type="ARBA" id="ARBA00004651"/>
    </source>
</evidence>
<dbReference type="Pfam" id="PF00528">
    <property type="entry name" value="BPD_transp_1"/>
    <property type="match status" value="1"/>
</dbReference>
<sequence length="319" mass="35895">MVQFLVKRFIGLIFVIICVTFITFILGFKAPGDPIRALLGQHFDPQTYAQLKHQYGLDLPWYQQYYNYITGLFRLNFGYSIHYQGESVWDILKAGVPVSTELGFWGLILTVVIGIPIGIFSALKANTWVDTLNMGTALILYALPSFVLAVFLQLLIVWVDKWTGVEWPVSNWGNPWQYTWTDIQYKLGPILVYSAVSFAYFARLARTTMLEVLRQDYVRTARAKGLLEKVVVYRHALRNALIPLVTVIGLSIGFLVVGVFFIEQIFNIPGIGTTALEAISNRDYPVIQATTVLGAVAVVFGNLIADILYSVVDPRIKAE</sequence>
<keyword evidence="3" id="KW-1003">Cell membrane</keyword>
<evidence type="ECO:0000256" key="3">
    <source>
        <dbReference type="ARBA" id="ARBA00022475"/>
    </source>
</evidence>
<dbReference type="CDD" id="cd06261">
    <property type="entry name" value="TM_PBP2"/>
    <property type="match status" value="1"/>
</dbReference>
<comment type="subcellular location">
    <subcellularLocation>
        <location evidence="1 7">Cell membrane</location>
        <topology evidence="1 7">Multi-pass membrane protein</topology>
    </subcellularLocation>
</comment>
<feature type="transmembrane region" description="Helical" evidence="7">
    <location>
        <begin position="102"/>
        <end position="123"/>
    </location>
</feature>
<evidence type="ECO:0000313" key="10">
    <source>
        <dbReference type="Proteomes" id="UP000597444"/>
    </source>
</evidence>
<keyword evidence="4 7" id="KW-0812">Transmembrane</keyword>
<feature type="transmembrane region" description="Helical" evidence="7">
    <location>
        <begin position="183"/>
        <end position="202"/>
    </location>
</feature>
<dbReference type="Proteomes" id="UP000597444">
    <property type="component" value="Unassembled WGS sequence"/>
</dbReference>
<dbReference type="InterPro" id="IPR035906">
    <property type="entry name" value="MetI-like_sf"/>
</dbReference>
<reference evidence="9" key="1">
    <citation type="submission" date="2020-10" db="EMBL/GenBank/DDBJ databases">
        <title>Taxonomic study of unclassified bacteria belonging to the class Ktedonobacteria.</title>
        <authorList>
            <person name="Yabe S."/>
            <person name="Wang C.M."/>
            <person name="Zheng Y."/>
            <person name="Sakai Y."/>
            <person name="Cavaletti L."/>
            <person name="Monciardini P."/>
            <person name="Donadio S."/>
        </authorList>
    </citation>
    <scope>NUCLEOTIDE SEQUENCE</scope>
    <source>
        <strain evidence="9">ID150040</strain>
    </source>
</reference>
<dbReference type="InterPro" id="IPR045621">
    <property type="entry name" value="BPD_transp_1_N"/>
</dbReference>
<evidence type="ECO:0000259" key="8">
    <source>
        <dbReference type="PROSITE" id="PS50928"/>
    </source>
</evidence>
<keyword evidence="5 7" id="KW-1133">Transmembrane helix</keyword>
<dbReference type="GO" id="GO:0005886">
    <property type="term" value="C:plasma membrane"/>
    <property type="evidence" value="ECO:0007669"/>
    <property type="project" value="UniProtKB-SubCell"/>
</dbReference>
<dbReference type="Gene3D" id="1.10.3720.10">
    <property type="entry name" value="MetI-like"/>
    <property type="match status" value="1"/>
</dbReference>
<feature type="transmembrane region" description="Helical" evidence="7">
    <location>
        <begin position="241"/>
        <end position="266"/>
    </location>
</feature>
<gene>
    <name evidence="9" type="ORF">KSF_014200</name>
</gene>
<dbReference type="RefSeq" id="WP_220202269.1">
    <property type="nucleotide sequence ID" value="NZ_BNJK01000001.1"/>
</dbReference>
<dbReference type="SUPFAM" id="SSF161098">
    <property type="entry name" value="MetI-like"/>
    <property type="match status" value="1"/>
</dbReference>
<proteinExistence type="inferred from homology"/>
<feature type="transmembrane region" description="Helical" evidence="7">
    <location>
        <begin position="9"/>
        <end position="28"/>
    </location>
</feature>
<dbReference type="InterPro" id="IPR000515">
    <property type="entry name" value="MetI-like"/>
</dbReference>
<dbReference type="PANTHER" id="PTHR43163">
    <property type="entry name" value="DIPEPTIDE TRANSPORT SYSTEM PERMEASE PROTEIN DPPB-RELATED"/>
    <property type="match status" value="1"/>
</dbReference>
<feature type="transmembrane region" description="Helical" evidence="7">
    <location>
        <begin position="135"/>
        <end position="159"/>
    </location>
</feature>
<dbReference type="PANTHER" id="PTHR43163:SF7">
    <property type="entry name" value="DIPEPTIDE-TRANSPORT INTEGRAL MEMBRANE PROTEIN ABC TRANSPORTER DPPB-RELATED"/>
    <property type="match status" value="1"/>
</dbReference>
<keyword evidence="6 7" id="KW-0472">Membrane</keyword>
<keyword evidence="2 7" id="KW-0813">Transport</keyword>
<accession>A0A8J3MYZ6</accession>
<evidence type="ECO:0000256" key="2">
    <source>
        <dbReference type="ARBA" id="ARBA00022448"/>
    </source>
</evidence>
<evidence type="ECO:0000256" key="4">
    <source>
        <dbReference type="ARBA" id="ARBA00022692"/>
    </source>
</evidence>
<evidence type="ECO:0000256" key="6">
    <source>
        <dbReference type="ARBA" id="ARBA00023136"/>
    </source>
</evidence>
<keyword evidence="10" id="KW-1185">Reference proteome</keyword>
<feature type="transmembrane region" description="Helical" evidence="7">
    <location>
        <begin position="286"/>
        <end position="309"/>
    </location>
</feature>
<comment type="caution">
    <text evidence="9">The sequence shown here is derived from an EMBL/GenBank/DDBJ whole genome shotgun (WGS) entry which is preliminary data.</text>
</comment>
<protein>
    <submittedName>
        <fullName evidence="9">Peptide ABC transporter permease</fullName>
    </submittedName>
</protein>
<name>A0A8J3MYZ6_9CHLR</name>
<comment type="similarity">
    <text evidence="7">Belongs to the binding-protein-dependent transport system permease family.</text>
</comment>
<evidence type="ECO:0000256" key="5">
    <source>
        <dbReference type="ARBA" id="ARBA00022989"/>
    </source>
</evidence>
<dbReference type="GO" id="GO:0055085">
    <property type="term" value="P:transmembrane transport"/>
    <property type="evidence" value="ECO:0007669"/>
    <property type="project" value="InterPro"/>
</dbReference>
<dbReference type="PROSITE" id="PS50928">
    <property type="entry name" value="ABC_TM1"/>
    <property type="match status" value="1"/>
</dbReference>
<dbReference type="EMBL" id="BNJK01000001">
    <property type="protein sequence ID" value="GHO91372.1"/>
    <property type="molecule type" value="Genomic_DNA"/>
</dbReference>
<evidence type="ECO:0000256" key="7">
    <source>
        <dbReference type="RuleBase" id="RU363032"/>
    </source>
</evidence>
<organism evidence="9 10">
    <name type="scientific">Reticulibacter mediterranei</name>
    <dbReference type="NCBI Taxonomy" id="2778369"/>
    <lineage>
        <taxon>Bacteria</taxon>
        <taxon>Bacillati</taxon>
        <taxon>Chloroflexota</taxon>
        <taxon>Ktedonobacteria</taxon>
        <taxon>Ktedonobacterales</taxon>
        <taxon>Reticulibacteraceae</taxon>
        <taxon>Reticulibacter</taxon>
    </lineage>
</organism>
<dbReference type="AlphaFoldDB" id="A0A8J3MYZ6"/>